<sequence>GRVPTAAAAAVEELAAADKIASLRGTYEADHDAYVFPRWPVLGSAHDLLTVPDKEQMKGSIIDPYIFLNASFADCQFLKVTQHDDTHFEIGISFAFAPNTTATIDIMNRIKDRYSEENLLSDFIKFLPIPESFIIKSTSEVNGFATEAEMVDFMVLSFGSQCDNPLLAGIVFPEEISAPSEPPSRNVSYKIRLANTKRNFQYGSVYTPWDTTQDFSTASLSGPINGNAVDGGYPGYWKEGFLTVQHALNIVLREKIRGHERTDGSSTENLIMIGRTPYPAYSSQIIEMGVFFLPVVLIFSFMTSVIYIVRTVVMEKENRLKEYMRVMGLAQWVHWIAYFIVNYLKMLVAVVLTSVLLYFVMQKSNPTVAFVFFLLYAFNATYFAFAVSTMVQSALAGTLLATFGWLLLYFWCILFTSFNNASPYSYTTRILNCLNPDIAMSFGIQLMAQYETQGDGLHWSNVFESITPDDPLTLGHLFIMLAIDGVILMLITWYIEAVNPGGEGVPQKPWFYVLPSYWFPGGSKAKVSTVDQRSAFQKAAGKQKANIEQTDSSLKIAVRITGLSKTYGTSLFKKLFGKESEKVAVDNLCLNLYKGQITALLGHNGAGKSTTFSVLTGVTPPSKGTAYVDSLDIRCSLPHVSNL</sequence>
<evidence type="ECO:0000313" key="9">
    <source>
        <dbReference type="Proteomes" id="UP001432027"/>
    </source>
</evidence>
<dbReference type="InterPro" id="IPR027417">
    <property type="entry name" value="P-loop_NTPase"/>
</dbReference>
<dbReference type="PANTHER" id="PTHR19229">
    <property type="entry name" value="ATP-BINDING CASSETTE TRANSPORTER SUBFAMILY A ABCA"/>
    <property type="match status" value="1"/>
</dbReference>
<dbReference type="AlphaFoldDB" id="A0AAV5TFF2"/>
<feature type="transmembrane region" description="Helical" evidence="5">
    <location>
        <begin position="291"/>
        <end position="314"/>
    </location>
</feature>
<dbReference type="GO" id="GO:0005319">
    <property type="term" value="F:lipid transporter activity"/>
    <property type="evidence" value="ECO:0007669"/>
    <property type="project" value="TreeGrafter"/>
</dbReference>
<evidence type="ECO:0000313" key="8">
    <source>
        <dbReference type="EMBL" id="GMS92023.1"/>
    </source>
</evidence>
<dbReference type="Gene3D" id="3.40.50.300">
    <property type="entry name" value="P-loop containing nucleotide triphosphate hydrolases"/>
    <property type="match status" value="1"/>
</dbReference>
<proteinExistence type="predicted"/>
<feature type="transmembrane region" description="Helical" evidence="5">
    <location>
        <begin position="474"/>
        <end position="495"/>
    </location>
</feature>
<accession>A0AAV5TFF2</accession>
<evidence type="ECO:0000259" key="7">
    <source>
        <dbReference type="Pfam" id="PF12698"/>
    </source>
</evidence>
<evidence type="ECO:0000256" key="3">
    <source>
        <dbReference type="ARBA" id="ARBA00022989"/>
    </source>
</evidence>
<organism evidence="8 9">
    <name type="scientific">Pristionchus entomophagus</name>
    <dbReference type="NCBI Taxonomy" id="358040"/>
    <lineage>
        <taxon>Eukaryota</taxon>
        <taxon>Metazoa</taxon>
        <taxon>Ecdysozoa</taxon>
        <taxon>Nematoda</taxon>
        <taxon>Chromadorea</taxon>
        <taxon>Rhabditida</taxon>
        <taxon>Rhabditina</taxon>
        <taxon>Diplogasteromorpha</taxon>
        <taxon>Diplogasteroidea</taxon>
        <taxon>Neodiplogasteridae</taxon>
        <taxon>Pristionchus</taxon>
    </lineage>
</organism>
<dbReference type="GO" id="GO:0016887">
    <property type="term" value="F:ATP hydrolysis activity"/>
    <property type="evidence" value="ECO:0007669"/>
    <property type="project" value="InterPro"/>
</dbReference>
<feature type="domain" description="ABC transporter" evidence="6">
    <location>
        <begin position="586"/>
        <end position="633"/>
    </location>
</feature>
<keyword evidence="4 5" id="KW-0472">Membrane</keyword>
<keyword evidence="2 5" id="KW-0812">Transmembrane</keyword>
<dbReference type="GO" id="GO:0005524">
    <property type="term" value="F:ATP binding"/>
    <property type="evidence" value="ECO:0007669"/>
    <property type="project" value="InterPro"/>
</dbReference>
<protein>
    <recommendedName>
        <fullName evidence="10">ABC transporter domain-containing protein</fullName>
    </recommendedName>
</protein>
<dbReference type="GO" id="GO:0140359">
    <property type="term" value="F:ABC-type transporter activity"/>
    <property type="evidence" value="ECO:0007669"/>
    <property type="project" value="InterPro"/>
</dbReference>
<keyword evidence="3 5" id="KW-1133">Transmembrane helix</keyword>
<keyword evidence="9" id="KW-1185">Reference proteome</keyword>
<dbReference type="Proteomes" id="UP001432027">
    <property type="component" value="Unassembled WGS sequence"/>
</dbReference>
<feature type="transmembrane region" description="Helical" evidence="5">
    <location>
        <begin position="335"/>
        <end position="361"/>
    </location>
</feature>
<evidence type="ECO:0000259" key="6">
    <source>
        <dbReference type="Pfam" id="PF00005"/>
    </source>
</evidence>
<name>A0AAV5TFF2_9BILA</name>
<feature type="transmembrane region" description="Helical" evidence="5">
    <location>
        <begin position="394"/>
        <end position="418"/>
    </location>
</feature>
<comment type="caution">
    <text evidence="8">The sequence shown here is derived from an EMBL/GenBank/DDBJ whole genome shotgun (WGS) entry which is preliminary data.</text>
</comment>
<comment type="subcellular location">
    <subcellularLocation>
        <location evidence="1">Membrane</location>
        <topology evidence="1">Multi-pass membrane protein</topology>
    </subcellularLocation>
</comment>
<evidence type="ECO:0000256" key="1">
    <source>
        <dbReference type="ARBA" id="ARBA00004141"/>
    </source>
</evidence>
<feature type="transmembrane region" description="Helical" evidence="5">
    <location>
        <begin position="367"/>
        <end position="387"/>
    </location>
</feature>
<evidence type="ECO:0000256" key="4">
    <source>
        <dbReference type="ARBA" id="ARBA00023136"/>
    </source>
</evidence>
<dbReference type="GO" id="GO:0016020">
    <property type="term" value="C:membrane"/>
    <property type="evidence" value="ECO:0007669"/>
    <property type="project" value="UniProtKB-SubCell"/>
</dbReference>
<dbReference type="EMBL" id="BTSX01000004">
    <property type="protein sequence ID" value="GMS92023.1"/>
    <property type="molecule type" value="Genomic_DNA"/>
</dbReference>
<dbReference type="PANTHER" id="PTHR19229:SF250">
    <property type="entry name" value="ABC TRANSPORTER DOMAIN-CONTAINING PROTEIN-RELATED"/>
    <property type="match status" value="1"/>
</dbReference>
<evidence type="ECO:0000256" key="5">
    <source>
        <dbReference type="SAM" id="Phobius"/>
    </source>
</evidence>
<dbReference type="InterPro" id="IPR013525">
    <property type="entry name" value="ABC2_TM"/>
</dbReference>
<feature type="non-terminal residue" evidence="8">
    <location>
        <position position="1"/>
    </location>
</feature>
<reference evidence="8" key="1">
    <citation type="submission" date="2023-10" db="EMBL/GenBank/DDBJ databases">
        <title>Genome assembly of Pristionchus species.</title>
        <authorList>
            <person name="Yoshida K."/>
            <person name="Sommer R.J."/>
        </authorList>
    </citation>
    <scope>NUCLEOTIDE SEQUENCE</scope>
    <source>
        <strain evidence="8">RS0144</strain>
    </source>
</reference>
<dbReference type="Pfam" id="PF12698">
    <property type="entry name" value="ABC2_membrane_3"/>
    <property type="match status" value="1"/>
</dbReference>
<evidence type="ECO:0000256" key="2">
    <source>
        <dbReference type="ARBA" id="ARBA00022692"/>
    </source>
</evidence>
<dbReference type="Pfam" id="PF00005">
    <property type="entry name" value="ABC_tran"/>
    <property type="match status" value="1"/>
</dbReference>
<dbReference type="SUPFAM" id="SSF52540">
    <property type="entry name" value="P-loop containing nucleoside triphosphate hydrolases"/>
    <property type="match status" value="1"/>
</dbReference>
<dbReference type="InterPro" id="IPR026082">
    <property type="entry name" value="ABCA"/>
</dbReference>
<dbReference type="InterPro" id="IPR003439">
    <property type="entry name" value="ABC_transporter-like_ATP-bd"/>
</dbReference>
<evidence type="ECO:0008006" key="10">
    <source>
        <dbReference type="Google" id="ProtNLM"/>
    </source>
</evidence>
<gene>
    <name evidence="8" type="ORF">PENTCL1PPCAC_14197</name>
</gene>
<feature type="domain" description="ABC-2 type transporter transmembrane" evidence="7">
    <location>
        <begin position="202"/>
        <end position="494"/>
    </location>
</feature>